<dbReference type="SFLD" id="SFLDG01067">
    <property type="entry name" value="SPASM/twitch_domain_containing"/>
    <property type="match status" value="1"/>
</dbReference>
<proteinExistence type="inferred from homology"/>
<keyword evidence="9" id="KW-0547">Nucleotide-binding</keyword>
<keyword evidence="6" id="KW-0004">4Fe-4S</keyword>
<evidence type="ECO:0000256" key="15">
    <source>
        <dbReference type="ARBA" id="ARBA00048697"/>
    </source>
</evidence>
<dbReference type="InterPro" id="IPR023045">
    <property type="entry name" value="MoaC"/>
</dbReference>
<dbReference type="InterPro" id="IPR058240">
    <property type="entry name" value="rSAM_sf"/>
</dbReference>
<comment type="cofactor">
    <cofactor evidence="2">
        <name>[4Fe-4S] cluster</name>
        <dbReference type="ChEBI" id="CHEBI:49883"/>
    </cofactor>
</comment>
<comment type="caution">
    <text evidence="17">The sequence shown here is derived from an EMBL/GenBank/DDBJ whole genome shotgun (WGS) entry which is preliminary data.</text>
</comment>
<evidence type="ECO:0000256" key="14">
    <source>
        <dbReference type="ARBA" id="ARBA00023239"/>
    </source>
</evidence>
<name>A0A8S1EC06_9PELO</name>
<dbReference type="SUPFAM" id="SSF102114">
    <property type="entry name" value="Radical SAM enzymes"/>
    <property type="match status" value="1"/>
</dbReference>
<dbReference type="InterPro" id="IPR040064">
    <property type="entry name" value="MoaA-like"/>
</dbReference>
<dbReference type="PROSITE" id="PS01305">
    <property type="entry name" value="MOAA_NIFB_PQQE"/>
    <property type="match status" value="1"/>
</dbReference>
<evidence type="ECO:0000256" key="9">
    <source>
        <dbReference type="ARBA" id="ARBA00022741"/>
    </source>
</evidence>
<keyword evidence="13" id="KW-0501">Molybdenum cofactor biosynthesis</keyword>
<evidence type="ECO:0000256" key="5">
    <source>
        <dbReference type="ARBA" id="ARBA00009862"/>
    </source>
</evidence>
<keyword evidence="10" id="KW-0408">Iron</keyword>
<gene>
    <name evidence="17" type="ORF">CBOVIS_LOCUS3979</name>
</gene>
<dbReference type="InterPro" id="IPR036522">
    <property type="entry name" value="MoaC_sf"/>
</dbReference>
<evidence type="ECO:0000256" key="4">
    <source>
        <dbReference type="ARBA" id="ARBA00008484"/>
    </source>
</evidence>
<dbReference type="Pfam" id="PF04055">
    <property type="entry name" value="Radical_SAM"/>
    <property type="match status" value="1"/>
</dbReference>
<dbReference type="SFLD" id="SFLDG01383">
    <property type="entry name" value="cyclic_pyranopterin_phosphate"/>
    <property type="match status" value="1"/>
</dbReference>
<keyword evidence="7" id="KW-0949">S-adenosyl-L-methionine</keyword>
<keyword evidence="8" id="KW-0479">Metal-binding</keyword>
<dbReference type="InterPro" id="IPR000385">
    <property type="entry name" value="MoaA_NifB_PqqE_Fe-S-bd_CS"/>
</dbReference>
<dbReference type="Pfam" id="PF01967">
    <property type="entry name" value="MoaC"/>
    <property type="match status" value="1"/>
</dbReference>
<dbReference type="InterPro" id="IPR047594">
    <property type="entry name" value="MoaC_bact/euk"/>
</dbReference>
<feature type="domain" description="Radical SAM core" evidence="16">
    <location>
        <begin position="1"/>
        <end position="203"/>
    </location>
</feature>
<dbReference type="PROSITE" id="PS51918">
    <property type="entry name" value="RADICAL_SAM"/>
    <property type="match status" value="1"/>
</dbReference>
<dbReference type="PANTHER" id="PTHR22960">
    <property type="entry name" value="MOLYBDOPTERIN COFACTOR SYNTHESIS PROTEIN A"/>
    <property type="match status" value="1"/>
</dbReference>
<comment type="catalytic activity">
    <reaction evidence="15">
        <text>GTP + AH2 + S-adenosyl-L-methionine = (8S)-3',8-cyclo-7,8-dihydroguanosine 5'-triphosphate + 5'-deoxyadenosine + L-methionine + A + H(+)</text>
        <dbReference type="Rhea" id="RHEA:49576"/>
        <dbReference type="ChEBI" id="CHEBI:13193"/>
        <dbReference type="ChEBI" id="CHEBI:15378"/>
        <dbReference type="ChEBI" id="CHEBI:17319"/>
        <dbReference type="ChEBI" id="CHEBI:17499"/>
        <dbReference type="ChEBI" id="CHEBI:37565"/>
        <dbReference type="ChEBI" id="CHEBI:57844"/>
        <dbReference type="ChEBI" id="CHEBI:59789"/>
        <dbReference type="ChEBI" id="CHEBI:131766"/>
        <dbReference type="EC" id="4.1.99.22"/>
    </reaction>
</comment>
<dbReference type="InterPro" id="IPR050105">
    <property type="entry name" value="MoCo_biosynth_MoaA/MoaC"/>
</dbReference>
<sequence>MFMRKHTYLRVSLTEKCNFRCLYCMPEEGIPLKPNDQMLTDAEILRLVHLFARHGVDKIRLTGGEPTIRKNIVKIVEQIASVEGIKDIGMTTNGLVLHRMLPDFLDTLDKRKFALLTRRDGFDKVWRSINTAINYLPKVKLNVVVMNGKNEKEVVDFIALTKDKNLDIRFIEFMPFGGNHFERDQFYSYRDMLMSILEKYGDDVVKITDSPNDTTKAYKIKRFQGQFGFITSMSDHFCNTCNRLRITADGHLKVCLHGNTEVNLRDKLRAGDTDDVLSDIIQAAVNRKKAKHAGFRYGRSQEYAKPSNDLDRRIKIPTKLTHVDSNGNARQVDVSDKSPTIRIAIAKGTIALTPEVSQQITNNCIKKGDVLTVAKIASIIGAKQVPNIIPLCHSIHLDFIDTVFKHDINNHLLHATSTVKCFEKTGVEMEAITAVSIALLTVYDMCKAITQNMVIRDIRLVHKSGGKTTFNAT</sequence>
<evidence type="ECO:0000256" key="8">
    <source>
        <dbReference type="ARBA" id="ARBA00022723"/>
    </source>
</evidence>
<evidence type="ECO:0000256" key="13">
    <source>
        <dbReference type="ARBA" id="ARBA00023150"/>
    </source>
</evidence>
<dbReference type="Gene3D" id="3.20.20.70">
    <property type="entry name" value="Aldolase class I"/>
    <property type="match status" value="1"/>
</dbReference>
<dbReference type="Gene3D" id="3.30.70.640">
    <property type="entry name" value="Molybdopterin cofactor biosynthesis C (MoaC) domain"/>
    <property type="match status" value="1"/>
</dbReference>
<comment type="similarity">
    <text evidence="4">In the C-terminal section; belongs to the MoaC family.</text>
</comment>
<dbReference type="SFLD" id="SFLDS00029">
    <property type="entry name" value="Radical_SAM"/>
    <property type="match status" value="1"/>
</dbReference>
<evidence type="ECO:0000259" key="16">
    <source>
        <dbReference type="PROSITE" id="PS51918"/>
    </source>
</evidence>
<dbReference type="NCBIfam" id="TIGR00581">
    <property type="entry name" value="moaC"/>
    <property type="match status" value="1"/>
</dbReference>
<protein>
    <recommendedName>
        <fullName evidence="16">Radical SAM core domain-containing protein</fullName>
    </recommendedName>
</protein>
<evidence type="ECO:0000256" key="10">
    <source>
        <dbReference type="ARBA" id="ARBA00023004"/>
    </source>
</evidence>
<dbReference type="GO" id="GO:0046872">
    <property type="term" value="F:metal ion binding"/>
    <property type="evidence" value="ECO:0007669"/>
    <property type="project" value="UniProtKB-KW"/>
</dbReference>
<dbReference type="InterPro" id="IPR006638">
    <property type="entry name" value="Elp3/MiaA/NifB-like_rSAM"/>
</dbReference>
<dbReference type="SMART" id="SM00729">
    <property type="entry name" value="Elp3"/>
    <property type="match status" value="1"/>
</dbReference>
<dbReference type="Proteomes" id="UP000494206">
    <property type="component" value="Unassembled WGS sequence"/>
</dbReference>
<keyword evidence="18" id="KW-1185">Reference proteome</keyword>
<accession>A0A8S1EC06</accession>
<dbReference type="CDD" id="cd01420">
    <property type="entry name" value="MoaC_PE"/>
    <property type="match status" value="1"/>
</dbReference>
<dbReference type="GO" id="GO:0006777">
    <property type="term" value="P:Mo-molybdopterin cofactor biosynthetic process"/>
    <property type="evidence" value="ECO:0007669"/>
    <property type="project" value="UniProtKB-KW"/>
</dbReference>
<dbReference type="CDD" id="cd21117">
    <property type="entry name" value="Twitch_MoaA"/>
    <property type="match status" value="1"/>
</dbReference>
<dbReference type="PANTHER" id="PTHR22960:SF0">
    <property type="entry name" value="MOLYBDENUM COFACTOR BIOSYNTHESIS PROTEIN 1"/>
    <property type="match status" value="1"/>
</dbReference>
<organism evidence="17 18">
    <name type="scientific">Caenorhabditis bovis</name>
    <dbReference type="NCBI Taxonomy" id="2654633"/>
    <lineage>
        <taxon>Eukaryota</taxon>
        <taxon>Metazoa</taxon>
        <taxon>Ecdysozoa</taxon>
        <taxon>Nematoda</taxon>
        <taxon>Chromadorea</taxon>
        <taxon>Rhabditida</taxon>
        <taxon>Rhabditina</taxon>
        <taxon>Rhabditomorpha</taxon>
        <taxon>Rhabditoidea</taxon>
        <taxon>Rhabditidae</taxon>
        <taxon>Peloderinae</taxon>
        <taxon>Caenorhabditis</taxon>
    </lineage>
</organism>
<keyword evidence="14" id="KW-0456">Lyase</keyword>
<dbReference type="NCBIfam" id="TIGR02666">
    <property type="entry name" value="moaA"/>
    <property type="match status" value="1"/>
</dbReference>
<dbReference type="InterPro" id="IPR013483">
    <property type="entry name" value="MoaA"/>
</dbReference>
<dbReference type="AlphaFoldDB" id="A0A8S1EC06"/>
<dbReference type="SUPFAM" id="SSF55040">
    <property type="entry name" value="Molybdenum cofactor biosynthesis protein C, MoaC"/>
    <property type="match status" value="1"/>
</dbReference>
<dbReference type="Pfam" id="PF06463">
    <property type="entry name" value="Mob_synth_C"/>
    <property type="match status" value="1"/>
</dbReference>
<dbReference type="InterPro" id="IPR007197">
    <property type="entry name" value="rSAM"/>
</dbReference>
<evidence type="ECO:0000313" key="17">
    <source>
        <dbReference type="EMBL" id="CAB3401198.1"/>
    </source>
</evidence>
<comment type="pathway">
    <text evidence="3">Cofactor biosynthesis; molybdopterin biosynthesis.</text>
</comment>
<dbReference type="GO" id="GO:0051539">
    <property type="term" value="F:4 iron, 4 sulfur cluster binding"/>
    <property type="evidence" value="ECO:0007669"/>
    <property type="project" value="UniProtKB-KW"/>
</dbReference>
<dbReference type="InterPro" id="IPR013785">
    <property type="entry name" value="Aldolase_TIM"/>
</dbReference>
<dbReference type="InterPro" id="IPR002820">
    <property type="entry name" value="Mopterin_CF_biosynth-C_dom"/>
</dbReference>
<dbReference type="GO" id="GO:0005525">
    <property type="term" value="F:GTP binding"/>
    <property type="evidence" value="ECO:0007669"/>
    <property type="project" value="UniProtKB-KW"/>
</dbReference>
<keyword evidence="11" id="KW-0411">Iron-sulfur</keyword>
<dbReference type="GO" id="GO:0061798">
    <property type="term" value="F:GTP 3',8'-cyclase activity"/>
    <property type="evidence" value="ECO:0007669"/>
    <property type="project" value="UniProtKB-EC"/>
</dbReference>
<evidence type="ECO:0000256" key="11">
    <source>
        <dbReference type="ARBA" id="ARBA00023014"/>
    </source>
</evidence>
<keyword evidence="12" id="KW-0342">GTP-binding</keyword>
<evidence type="ECO:0000256" key="7">
    <source>
        <dbReference type="ARBA" id="ARBA00022691"/>
    </source>
</evidence>
<dbReference type="NCBIfam" id="NF006870">
    <property type="entry name" value="PRK09364.1"/>
    <property type="match status" value="1"/>
</dbReference>
<dbReference type="SFLD" id="SFLDG01386">
    <property type="entry name" value="main_SPASM_domain-containing"/>
    <property type="match status" value="1"/>
</dbReference>
<evidence type="ECO:0000256" key="2">
    <source>
        <dbReference type="ARBA" id="ARBA00001966"/>
    </source>
</evidence>
<dbReference type="GO" id="GO:0061799">
    <property type="term" value="F:cyclic pyranopterin monophosphate synthase activity"/>
    <property type="evidence" value="ECO:0007669"/>
    <property type="project" value="UniProtKB-EC"/>
</dbReference>
<dbReference type="OrthoDB" id="429626at2759"/>
<evidence type="ECO:0000313" key="18">
    <source>
        <dbReference type="Proteomes" id="UP000494206"/>
    </source>
</evidence>
<reference evidence="17 18" key="1">
    <citation type="submission" date="2020-04" db="EMBL/GenBank/DDBJ databases">
        <authorList>
            <person name="Laetsch R D."/>
            <person name="Stevens L."/>
            <person name="Kumar S."/>
            <person name="Blaxter L. M."/>
        </authorList>
    </citation>
    <scope>NUCLEOTIDE SEQUENCE [LARGE SCALE GENOMIC DNA]</scope>
</reference>
<dbReference type="EMBL" id="CADEPM010000002">
    <property type="protein sequence ID" value="CAB3401198.1"/>
    <property type="molecule type" value="Genomic_DNA"/>
</dbReference>
<comment type="similarity">
    <text evidence="5">In the N-terminal section; belongs to the radical SAM superfamily. MoaA family.</text>
</comment>
<evidence type="ECO:0000256" key="12">
    <source>
        <dbReference type="ARBA" id="ARBA00023134"/>
    </source>
</evidence>
<evidence type="ECO:0000256" key="6">
    <source>
        <dbReference type="ARBA" id="ARBA00022485"/>
    </source>
</evidence>
<dbReference type="CDD" id="cd01335">
    <property type="entry name" value="Radical_SAM"/>
    <property type="match status" value="1"/>
</dbReference>
<comment type="catalytic activity">
    <reaction evidence="1">
        <text>(8S)-3',8-cyclo-7,8-dihydroguanosine 5'-triphosphate = cyclic pyranopterin phosphate + diphosphate</text>
        <dbReference type="Rhea" id="RHEA:49580"/>
        <dbReference type="ChEBI" id="CHEBI:33019"/>
        <dbReference type="ChEBI" id="CHEBI:59648"/>
        <dbReference type="ChEBI" id="CHEBI:131766"/>
        <dbReference type="EC" id="4.6.1.17"/>
    </reaction>
</comment>
<evidence type="ECO:0000256" key="3">
    <source>
        <dbReference type="ARBA" id="ARBA00005046"/>
    </source>
</evidence>
<evidence type="ECO:0000256" key="1">
    <source>
        <dbReference type="ARBA" id="ARBA00001637"/>
    </source>
</evidence>
<dbReference type="InterPro" id="IPR010505">
    <property type="entry name" value="MoaA_twitch"/>
</dbReference>